<sequence length="182" mass="18959">MQQQIATAPAAWQLRAQAATARVAAWAAAERGRFALWLPVLMAAGVAGYFTLTVEPPAWASAVALVLCLGLGGLAGYRPWLRAPCWAAAAVALGFGSAQLATARAPPLVEVPSRAAIVTGTVRMVEQLPQGRRVLLEQPSLDGGAALPRAVRVRLRAGDEVAVATGDTLRVRALLMRPAPPA</sequence>
<name>A0AA42CG63_9PROT</name>
<keyword evidence="1" id="KW-0472">Membrane</keyword>
<organism evidence="3 4">
    <name type="scientific">Limobrevibacterium gyesilva</name>
    <dbReference type="NCBI Taxonomy" id="2991712"/>
    <lineage>
        <taxon>Bacteria</taxon>
        <taxon>Pseudomonadati</taxon>
        <taxon>Pseudomonadota</taxon>
        <taxon>Alphaproteobacteria</taxon>
        <taxon>Acetobacterales</taxon>
        <taxon>Acetobacteraceae</taxon>
        <taxon>Limobrevibacterium</taxon>
    </lineage>
</organism>
<dbReference type="RefSeq" id="WP_264714421.1">
    <property type="nucleotide sequence ID" value="NZ_JAPDNT010000011.1"/>
</dbReference>
<dbReference type="EMBL" id="JAPDNT010000011">
    <property type="protein sequence ID" value="MCW3475696.1"/>
    <property type="molecule type" value="Genomic_DNA"/>
</dbReference>
<feature type="transmembrane region" description="Helical" evidence="1">
    <location>
        <begin position="58"/>
        <end position="77"/>
    </location>
</feature>
<gene>
    <name evidence="3" type="ORF">OL599_14030</name>
</gene>
<proteinExistence type="predicted"/>
<reference evidence="3" key="1">
    <citation type="submission" date="2022-09" db="EMBL/GenBank/DDBJ databases">
        <title>Rhodovastum sp. nov. RN2-1 isolated from soil in Seongnam, South Korea.</title>
        <authorList>
            <person name="Le N.T."/>
        </authorList>
    </citation>
    <scope>NUCLEOTIDE SEQUENCE</scope>
    <source>
        <strain evidence="3">RN2-1</strain>
    </source>
</reference>
<dbReference type="Proteomes" id="UP001165679">
    <property type="component" value="Unassembled WGS sequence"/>
</dbReference>
<keyword evidence="1" id="KW-0812">Transmembrane</keyword>
<dbReference type="Pfam" id="PF13567">
    <property type="entry name" value="DUF4131"/>
    <property type="match status" value="1"/>
</dbReference>
<reference evidence="3" key="2">
    <citation type="submission" date="2022-10" db="EMBL/GenBank/DDBJ databases">
        <authorList>
            <person name="Trinh H.N."/>
        </authorList>
    </citation>
    <scope>NUCLEOTIDE SEQUENCE</scope>
    <source>
        <strain evidence="3">RN2-1</strain>
    </source>
</reference>
<keyword evidence="1" id="KW-1133">Transmembrane helix</keyword>
<evidence type="ECO:0000313" key="3">
    <source>
        <dbReference type="EMBL" id="MCW3475696.1"/>
    </source>
</evidence>
<keyword evidence="4" id="KW-1185">Reference proteome</keyword>
<feature type="transmembrane region" description="Helical" evidence="1">
    <location>
        <begin position="34"/>
        <end position="52"/>
    </location>
</feature>
<comment type="caution">
    <text evidence="3">The sequence shown here is derived from an EMBL/GenBank/DDBJ whole genome shotgun (WGS) entry which is preliminary data.</text>
</comment>
<evidence type="ECO:0000256" key="1">
    <source>
        <dbReference type="SAM" id="Phobius"/>
    </source>
</evidence>
<dbReference type="AlphaFoldDB" id="A0AA42CG63"/>
<evidence type="ECO:0000313" key="4">
    <source>
        <dbReference type="Proteomes" id="UP001165679"/>
    </source>
</evidence>
<feature type="non-terminal residue" evidence="3">
    <location>
        <position position="182"/>
    </location>
</feature>
<evidence type="ECO:0000259" key="2">
    <source>
        <dbReference type="Pfam" id="PF13567"/>
    </source>
</evidence>
<dbReference type="InterPro" id="IPR025405">
    <property type="entry name" value="DUF4131"/>
</dbReference>
<protein>
    <submittedName>
        <fullName evidence="3">DUF4131 domain-containing protein</fullName>
    </submittedName>
</protein>
<accession>A0AA42CG63</accession>
<feature type="domain" description="DUF4131" evidence="2">
    <location>
        <begin position="56"/>
        <end position="181"/>
    </location>
</feature>